<evidence type="ECO:0000313" key="3">
    <source>
        <dbReference type="EMBL" id="KAF2177312.1"/>
    </source>
</evidence>
<dbReference type="OrthoDB" id="2519291at2759"/>
<dbReference type="InterPro" id="IPR011008">
    <property type="entry name" value="Dimeric_a/b-barrel"/>
</dbReference>
<evidence type="ECO:0000259" key="2">
    <source>
        <dbReference type="Pfam" id="PF07110"/>
    </source>
</evidence>
<keyword evidence="4" id="KW-1185">Reference proteome</keyword>
<name>A0A6A6DFZ8_9PEZI</name>
<protein>
    <recommendedName>
        <fullName evidence="2">EthD domain-containing protein</fullName>
    </recommendedName>
</protein>
<sequence>MTFTTVFLVTRKTGIPPSAFKQHWENTHIPLLKAIVGYDFPLSHTRHYIERDLSTPEYPANILYGQQEDFTFDAVAVFTFANRAHWER</sequence>
<dbReference type="AlphaFoldDB" id="A0A6A6DFZ8"/>
<dbReference type="Pfam" id="PF07110">
    <property type="entry name" value="EthD"/>
    <property type="match status" value="1"/>
</dbReference>
<comment type="similarity">
    <text evidence="1">Belongs to the tpcK family.</text>
</comment>
<dbReference type="InterPro" id="IPR009799">
    <property type="entry name" value="EthD_dom"/>
</dbReference>
<reference evidence="3" key="1">
    <citation type="journal article" date="2020" name="Stud. Mycol.">
        <title>101 Dothideomycetes genomes: a test case for predicting lifestyles and emergence of pathogens.</title>
        <authorList>
            <person name="Haridas S."/>
            <person name="Albert R."/>
            <person name="Binder M."/>
            <person name="Bloem J."/>
            <person name="Labutti K."/>
            <person name="Salamov A."/>
            <person name="Andreopoulos B."/>
            <person name="Baker S."/>
            <person name="Barry K."/>
            <person name="Bills G."/>
            <person name="Bluhm B."/>
            <person name="Cannon C."/>
            <person name="Castanera R."/>
            <person name="Culley D."/>
            <person name="Daum C."/>
            <person name="Ezra D."/>
            <person name="Gonzalez J."/>
            <person name="Henrissat B."/>
            <person name="Kuo A."/>
            <person name="Liang C."/>
            <person name="Lipzen A."/>
            <person name="Lutzoni F."/>
            <person name="Magnuson J."/>
            <person name="Mondo S."/>
            <person name="Nolan M."/>
            <person name="Ohm R."/>
            <person name="Pangilinan J."/>
            <person name="Park H.-J."/>
            <person name="Ramirez L."/>
            <person name="Alfaro M."/>
            <person name="Sun H."/>
            <person name="Tritt A."/>
            <person name="Yoshinaga Y."/>
            <person name="Zwiers L.-H."/>
            <person name="Turgeon B."/>
            <person name="Goodwin S."/>
            <person name="Spatafora J."/>
            <person name="Crous P."/>
            <person name="Grigoriev I."/>
        </authorList>
    </citation>
    <scope>NUCLEOTIDE SEQUENCE</scope>
    <source>
        <strain evidence="3">CBS 207.26</strain>
    </source>
</reference>
<dbReference type="EMBL" id="ML994690">
    <property type="protein sequence ID" value="KAF2177312.1"/>
    <property type="molecule type" value="Genomic_DNA"/>
</dbReference>
<dbReference type="Gene3D" id="3.30.70.100">
    <property type="match status" value="1"/>
</dbReference>
<feature type="domain" description="EthD" evidence="2">
    <location>
        <begin position="12"/>
        <end position="86"/>
    </location>
</feature>
<proteinExistence type="inferred from homology"/>
<evidence type="ECO:0000256" key="1">
    <source>
        <dbReference type="ARBA" id="ARBA00005986"/>
    </source>
</evidence>
<evidence type="ECO:0000313" key="4">
    <source>
        <dbReference type="Proteomes" id="UP000800200"/>
    </source>
</evidence>
<gene>
    <name evidence="3" type="ORF">K469DRAFT_809488</name>
</gene>
<accession>A0A6A6DFZ8</accession>
<dbReference type="SUPFAM" id="SSF54909">
    <property type="entry name" value="Dimeric alpha+beta barrel"/>
    <property type="match status" value="1"/>
</dbReference>
<dbReference type="GO" id="GO:0016491">
    <property type="term" value="F:oxidoreductase activity"/>
    <property type="evidence" value="ECO:0007669"/>
    <property type="project" value="InterPro"/>
</dbReference>
<dbReference type="Proteomes" id="UP000800200">
    <property type="component" value="Unassembled WGS sequence"/>
</dbReference>
<organism evidence="3 4">
    <name type="scientific">Zopfia rhizophila CBS 207.26</name>
    <dbReference type="NCBI Taxonomy" id="1314779"/>
    <lineage>
        <taxon>Eukaryota</taxon>
        <taxon>Fungi</taxon>
        <taxon>Dikarya</taxon>
        <taxon>Ascomycota</taxon>
        <taxon>Pezizomycotina</taxon>
        <taxon>Dothideomycetes</taxon>
        <taxon>Dothideomycetes incertae sedis</taxon>
        <taxon>Zopfiaceae</taxon>
        <taxon>Zopfia</taxon>
    </lineage>
</organism>